<dbReference type="EMBL" id="CP060780">
    <property type="protein sequence ID" value="QNP44320.1"/>
    <property type="molecule type" value="Genomic_DNA"/>
</dbReference>
<protein>
    <submittedName>
        <fullName evidence="4">GNAT family N-acetyltransferase</fullName>
    </submittedName>
</protein>
<dbReference type="PANTHER" id="PTHR43420">
    <property type="entry name" value="ACETYLTRANSFERASE"/>
    <property type="match status" value="1"/>
</dbReference>
<dbReference type="InterPro" id="IPR016181">
    <property type="entry name" value="Acyl_CoA_acyltransferase"/>
</dbReference>
<evidence type="ECO:0000313" key="4">
    <source>
        <dbReference type="EMBL" id="QNP44320.1"/>
    </source>
</evidence>
<evidence type="ECO:0000259" key="3">
    <source>
        <dbReference type="PROSITE" id="PS51186"/>
    </source>
</evidence>
<evidence type="ECO:0000256" key="2">
    <source>
        <dbReference type="ARBA" id="ARBA00023315"/>
    </source>
</evidence>
<gene>
    <name evidence="4" type="ORF">H9L15_01375</name>
</gene>
<name>A0ABX6T3E9_9SPHN</name>
<dbReference type="InterPro" id="IPR000182">
    <property type="entry name" value="GNAT_dom"/>
</dbReference>
<dbReference type="CDD" id="cd04301">
    <property type="entry name" value="NAT_SF"/>
    <property type="match status" value="1"/>
</dbReference>
<feature type="domain" description="N-acetyltransferase" evidence="3">
    <location>
        <begin position="1"/>
        <end position="107"/>
    </location>
</feature>
<dbReference type="SUPFAM" id="SSF55729">
    <property type="entry name" value="Acyl-CoA N-acyltransferases (Nat)"/>
    <property type="match status" value="1"/>
</dbReference>
<dbReference type="PANTHER" id="PTHR43420:SF47">
    <property type="entry name" value="N-ACETYLTRANSFERASE DOMAIN-CONTAINING PROTEIN"/>
    <property type="match status" value="1"/>
</dbReference>
<dbReference type="Proteomes" id="UP000516134">
    <property type="component" value="Chromosome"/>
</dbReference>
<keyword evidence="2" id="KW-0012">Acyltransferase</keyword>
<evidence type="ECO:0000313" key="5">
    <source>
        <dbReference type="Proteomes" id="UP000516134"/>
    </source>
</evidence>
<sequence length="109" mass="12571">MRNSHQFFAAAFVDGAFAGYVISTVHAPDSRELDWLMVDPAFHGNGVADALMSAGVDWLGRDRPMWLNVLQHNRRAIRFYEKHDFAIDPDARTEHLIPHFIMRRRPKVV</sequence>
<dbReference type="InterPro" id="IPR050680">
    <property type="entry name" value="YpeA/RimI_acetyltransf"/>
</dbReference>
<dbReference type="Gene3D" id="3.40.630.30">
    <property type="match status" value="1"/>
</dbReference>
<reference evidence="4 5" key="1">
    <citation type="submission" date="2020-08" db="EMBL/GenBank/DDBJ databases">
        <title>Genome sequence of Sphingomonas daechungensis KACC 18115T.</title>
        <authorList>
            <person name="Hyun D.-W."/>
            <person name="Bae J.-W."/>
        </authorList>
    </citation>
    <scope>NUCLEOTIDE SEQUENCE [LARGE SCALE GENOMIC DNA]</scope>
    <source>
        <strain evidence="4 5">KACC 18115</strain>
    </source>
</reference>
<keyword evidence="1" id="KW-0808">Transferase</keyword>
<proteinExistence type="predicted"/>
<organism evidence="4 5">
    <name type="scientific">Sphingomonas daechungensis</name>
    <dbReference type="NCBI Taxonomy" id="1176646"/>
    <lineage>
        <taxon>Bacteria</taxon>
        <taxon>Pseudomonadati</taxon>
        <taxon>Pseudomonadota</taxon>
        <taxon>Alphaproteobacteria</taxon>
        <taxon>Sphingomonadales</taxon>
        <taxon>Sphingomonadaceae</taxon>
        <taxon>Sphingomonas</taxon>
    </lineage>
</organism>
<accession>A0ABX6T3E9</accession>
<dbReference type="PROSITE" id="PS51186">
    <property type="entry name" value="GNAT"/>
    <property type="match status" value="1"/>
</dbReference>
<dbReference type="Pfam" id="PF00583">
    <property type="entry name" value="Acetyltransf_1"/>
    <property type="match status" value="1"/>
</dbReference>
<evidence type="ECO:0000256" key="1">
    <source>
        <dbReference type="ARBA" id="ARBA00022679"/>
    </source>
</evidence>
<keyword evidence="5" id="KW-1185">Reference proteome</keyword>